<dbReference type="Gene3D" id="3.20.20.210">
    <property type="match status" value="1"/>
</dbReference>
<comment type="cofactor">
    <cofactor evidence="1">
        <name>Zn(2+)</name>
        <dbReference type="ChEBI" id="CHEBI:29105"/>
    </cofactor>
</comment>
<dbReference type="EMBL" id="JBBPBN010000034">
    <property type="protein sequence ID" value="KAK9002686.1"/>
    <property type="molecule type" value="Genomic_DNA"/>
</dbReference>
<feature type="domain" description="Cobalamin-independent methionine synthase MetE C-terminal/archaeal" evidence="4">
    <location>
        <begin position="46"/>
        <end position="104"/>
    </location>
</feature>
<organism evidence="5 6">
    <name type="scientific">Hibiscus sabdariffa</name>
    <name type="common">roselle</name>
    <dbReference type="NCBI Taxonomy" id="183260"/>
    <lineage>
        <taxon>Eukaryota</taxon>
        <taxon>Viridiplantae</taxon>
        <taxon>Streptophyta</taxon>
        <taxon>Embryophyta</taxon>
        <taxon>Tracheophyta</taxon>
        <taxon>Spermatophyta</taxon>
        <taxon>Magnoliopsida</taxon>
        <taxon>eudicotyledons</taxon>
        <taxon>Gunneridae</taxon>
        <taxon>Pentapetalae</taxon>
        <taxon>rosids</taxon>
        <taxon>malvids</taxon>
        <taxon>Malvales</taxon>
        <taxon>Malvaceae</taxon>
        <taxon>Malvoideae</taxon>
        <taxon>Hibiscus</taxon>
    </lineage>
</organism>
<proteinExistence type="predicted"/>
<protein>
    <recommendedName>
        <fullName evidence="4">Cobalamin-independent methionine synthase MetE C-terminal/archaeal domain-containing protein</fullName>
    </recommendedName>
</protein>
<evidence type="ECO:0000256" key="3">
    <source>
        <dbReference type="ARBA" id="ARBA00022833"/>
    </source>
</evidence>
<comment type="caution">
    <text evidence="5">The sequence shown here is derived from an EMBL/GenBank/DDBJ whole genome shotgun (WGS) entry which is preliminary data.</text>
</comment>
<gene>
    <name evidence="5" type="ORF">V6N11_060269</name>
</gene>
<dbReference type="Proteomes" id="UP001396334">
    <property type="component" value="Unassembled WGS sequence"/>
</dbReference>
<name>A0ABR2QPU0_9ROSI</name>
<evidence type="ECO:0000256" key="1">
    <source>
        <dbReference type="ARBA" id="ARBA00001947"/>
    </source>
</evidence>
<accession>A0ABR2QPU0</accession>
<sequence>MISLVREMTRLSTLVSKLSSFAFTVNGWVQSYGSRWVKHPIIYGDSFVINEQERHETCYPIALAIMEEVEDLERAGISVIQIDEAALREGLPLRNSEQPFYLEWIH</sequence>
<evidence type="ECO:0000313" key="6">
    <source>
        <dbReference type="Proteomes" id="UP001396334"/>
    </source>
</evidence>
<dbReference type="InterPro" id="IPR038071">
    <property type="entry name" value="UROD/MetE-like_sf"/>
</dbReference>
<reference evidence="5 6" key="1">
    <citation type="journal article" date="2024" name="G3 (Bethesda)">
        <title>Genome assembly of Hibiscus sabdariffa L. provides insights into metabolisms of medicinal natural products.</title>
        <authorList>
            <person name="Kim T."/>
        </authorList>
    </citation>
    <scope>NUCLEOTIDE SEQUENCE [LARGE SCALE GENOMIC DNA]</scope>
    <source>
        <strain evidence="5">TK-2024</strain>
        <tissue evidence="5">Old leaves</tissue>
    </source>
</reference>
<evidence type="ECO:0000313" key="5">
    <source>
        <dbReference type="EMBL" id="KAK9002686.1"/>
    </source>
</evidence>
<keyword evidence="2" id="KW-0479">Metal-binding</keyword>
<keyword evidence="6" id="KW-1185">Reference proteome</keyword>
<keyword evidence="3" id="KW-0862">Zinc</keyword>
<evidence type="ECO:0000256" key="2">
    <source>
        <dbReference type="ARBA" id="ARBA00022723"/>
    </source>
</evidence>
<dbReference type="SUPFAM" id="SSF51726">
    <property type="entry name" value="UROD/MetE-like"/>
    <property type="match status" value="1"/>
</dbReference>
<dbReference type="PANTHER" id="PTHR30519">
    <property type="entry name" value="5-METHYLTETRAHYDROPTEROYLTRIGLUTAMATE--HOMOCYSTEINE METHYLTRANSFERASE"/>
    <property type="match status" value="1"/>
</dbReference>
<dbReference type="Pfam" id="PF01717">
    <property type="entry name" value="Meth_synt_2"/>
    <property type="match status" value="1"/>
</dbReference>
<dbReference type="InterPro" id="IPR002629">
    <property type="entry name" value="Met_Synth_C/arc"/>
</dbReference>
<evidence type="ECO:0000259" key="4">
    <source>
        <dbReference type="Pfam" id="PF01717"/>
    </source>
</evidence>